<dbReference type="AlphaFoldDB" id="A0A7D4CJI1"/>
<keyword evidence="1" id="KW-1133">Transmembrane helix</keyword>
<organism evidence="2 3">
    <name type="scientific">Kroppenstedtia pulmonis</name>
    <dbReference type="NCBI Taxonomy" id="1380685"/>
    <lineage>
        <taxon>Bacteria</taxon>
        <taxon>Bacillati</taxon>
        <taxon>Bacillota</taxon>
        <taxon>Bacilli</taxon>
        <taxon>Bacillales</taxon>
        <taxon>Thermoactinomycetaceae</taxon>
        <taxon>Kroppenstedtia</taxon>
    </lineage>
</organism>
<evidence type="ECO:0000313" key="2">
    <source>
        <dbReference type="EMBL" id="QKG83018.1"/>
    </source>
</evidence>
<dbReference type="Pfam" id="PF12679">
    <property type="entry name" value="ABC2_membrane_2"/>
    <property type="match status" value="1"/>
</dbReference>
<dbReference type="Proteomes" id="UP000503088">
    <property type="component" value="Chromosome"/>
</dbReference>
<feature type="transmembrane region" description="Helical" evidence="1">
    <location>
        <begin position="168"/>
        <end position="189"/>
    </location>
</feature>
<gene>
    <name evidence="2" type="ORF">GXN76_00070</name>
</gene>
<evidence type="ECO:0000256" key="1">
    <source>
        <dbReference type="SAM" id="Phobius"/>
    </source>
</evidence>
<proteinExistence type="predicted"/>
<dbReference type="PANTHER" id="PTHR43471">
    <property type="entry name" value="ABC TRANSPORTER PERMEASE"/>
    <property type="match status" value="1"/>
</dbReference>
<dbReference type="RefSeq" id="WP_173218944.1">
    <property type="nucleotide sequence ID" value="NZ_CP048104.1"/>
</dbReference>
<reference evidence="2 3" key="1">
    <citation type="submission" date="2020-01" db="EMBL/GenBank/DDBJ databases">
        <authorList>
            <person name="Gulvik C.A."/>
            <person name="Batra D.G."/>
        </authorList>
    </citation>
    <scope>NUCLEOTIDE SEQUENCE [LARGE SCALE GENOMIC DNA]</scope>
    <source>
        <strain evidence="2 3">W9323</strain>
    </source>
</reference>
<evidence type="ECO:0000313" key="3">
    <source>
        <dbReference type="Proteomes" id="UP000503088"/>
    </source>
</evidence>
<feature type="transmembrane region" description="Helical" evidence="1">
    <location>
        <begin position="261"/>
        <end position="282"/>
    </location>
</feature>
<name>A0A7D4CJI1_9BACL</name>
<feature type="transmembrane region" description="Helical" evidence="1">
    <location>
        <begin position="294"/>
        <end position="316"/>
    </location>
</feature>
<protein>
    <submittedName>
        <fullName evidence="2">ABC transporter permease</fullName>
    </submittedName>
</protein>
<dbReference type="PANTHER" id="PTHR43471:SF3">
    <property type="entry name" value="ABC TRANSPORTER PERMEASE PROTEIN NATB"/>
    <property type="match status" value="1"/>
</dbReference>
<keyword evidence="1" id="KW-0812">Transmembrane</keyword>
<feature type="transmembrane region" description="Helical" evidence="1">
    <location>
        <begin position="219"/>
        <end position="241"/>
    </location>
</feature>
<feature type="transmembrane region" description="Helical" evidence="1">
    <location>
        <begin position="347"/>
        <end position="369"/>
    </location>
</feature>
<dbReference type="KEGG" id="kpul:GXN76_00070"/>
<dbReference type="EMBL" id="CP048104">
    <property type="protein sequence ID" value="QKG83018.1"/>
    <property type="molecule type" value="Genomic_DNA"/>
</dbReference>
<sequence>MKIAWIVFRKELTELIRDRRTLWMTILLPILAIPALILFIDSQQNSLAESQKEAISVAVAEDTDLSFLSRLKEIPNLKVKQVSNPEETLREGKVRLFLEETKGGQISIWANPGDTKSMMASETLGQQLDQINKNTYEQRYGNQIPPDTLFQWELKEIESKDNKNVQSLFFLIGMLLIMIPLTGGMPAAIDAVAGEKERGTLFPLNMVPVPSHKLLTGKLLTVFILGFVSTLLAIVSMGVAYSRVNPEIAEALKTIFFSADAAFWMVLCLLHILLLAVLELIVSTFAKSFKEANSYFTPLFFGALVPVYVLMGTMPYELSMSHFLLPIVSFTASLKELLAGQVVMPHLAGAMISTLVYVVIGIGFMNHFYKRQRI</sequence>
<feature type="transmembrane region" description="Helical" evidence="1">
    <location>
        <begin position="21"/>
        <end position="40"/>
    </location>
</feature>
<dbReference type="GO" id="GO:0140359">
    <property type="term" value="F:ABC-type transporter activity"/>
    <property type="evidence" value="ECO:0007669"/>
    <property type="project" value="InterPro"/>
</dbReference>
<keyword evidence="3" id="KW-1185">Reference proteome</keyword>
<keyword evidence="1" id="KW-0472">Membrane</keyword>
<dbReference type="GO" id="GO:0005886">
    <property type="term" value="C:plasma membrane"/>
    <property type="evidence" value="ECO:0007669"/>
    <property type="project" value="UniProtKB-SubCell"/>
</dbReference>
<accession>A0A7D4CJI1</accession>